<accession>B0DMK7</accession>
<sequence>MGAVKCPRITAHTGYHTNAAPTPHTSFARDSAHAVAWALSNAPGLRRECGAHTTYIVCTQQRPCRFPPRRHHPPSYLQPQDHFANAAPIPLVWEAIWGYQSTHWIPHECGTHTTYIICTRQRPCHGMGAVKCPRITAHTGYHTNAAPTPHTSFARDSAHAVAWALSNAPGLRRECGAHTTYIVCTQQRPCRFPPRRHHPPSYLQPQDHFANAAPIPCILFARESAHAVSHPVVITPPLTYLVCSPRPVPVVFLMTPRIDMSTPYVDYIGTTVLDNFCNFEVWPSRNLVVCVRLPYLAFWHLLRQIAPCSITTTTAHCFTMPTTRATTKSTSAATSTARKRQGSAADQTPKKRLRSNSNKKASKADLEVERGEGRKDGGEEEVEEEEEGEEGDGQKGGEGEEEEGEALAELEDEVVVNKPRHGGKRGKDVILNKGSNKGKKARKTSAQKNAEVAAEEANTMKLLSKQGISVAPPERKASTSTSLSAASLAVPAASAADSAVSVSAPAVFVPAPAVSVPAPVLAPAVPAPAPPVSVISAVISTMSSDTTANLNMPTPTSTAIMTQRPSTPANEPDVTMESPPRPEGSSRATGGILRNRAMGQYYNPVDDEELHISSNVEKVKGVVKIYVSPLDPVELDFTKMQPSLKEIVFLFMMLWISV</sequence>
<feature type="compositionally biased region" description="Polar residues" evidence="1">
    <location>
        <begin position="546"/>
        <end position="569"/>
    </location>
</feature>
<dbReference type="OrthoDB" id="3117655at2759"/>
<dbReference type="EMBL" id="DS547119">
    <property type="protein sequence ID" value="EDR04204.1"/>
    <property type="molecule type" value="Genomic_DNA"/>
</dbReference>
<feature type="region of interest" description="Disordered" evidence="1">
    <location>
        <begin position="324"/>
        <end position="446"/>
    </location>
</feature>
<dbReference type="AlphaFoldDB" id="B0DMK7"/>
<keyword evidence="3" id="KW-1185">Reference proteome</keyword>
<evidence type="ECO:0000256" key="1">
    <source>
        <dbReference type="SAM" id="MobiDB-lite"/>
    </source>
</evidence>
<feature type="compositionally biased region" description="Acidic residues" evidence="1">
    <location>
        <begin position="378"/>
        <end position="391"/>
    </location>
</feature>
<organism evidence="3">
    <name type="scientific">Laccaria bicolor (strain S238N-H82 / ATCC MYA-4686)</name>
    <name type="common">Bicoloured deceiver</name>
    <name type="synonym">Laccaria laccata var. bicolor</name>
    <dbReference type="NCBI Taxonomy" id="486041"/>
    <lineage>
        <taxon>Eukaryota</taxon>
        <taxon>Fungi</taxon>
        <taxon>Dikarya</taxon>
        <taxon>Basidiomycota</taxon>
        <taxon>Agaricomycotina</taxon>
        <taxon>Agaricomycetes</taxon>
        <taxon>Agaricomycetidae</taxon>
        <taxon>Agaricales</taxon>
        <taxon>Agaricineae</taxon>
        <taxon>Hydnangiaceae</taxon>
        <taxon>Laccaria</taxon>
    </lineage>
</organism>
<proteinExistence type="predicted"/>
<feature type="compositionally biased region" description="Basic and acidic residues" evidence="1">
    <location>
        <begin position="362"/>
        <end position="377"/>
    </location>
</feature>
<dbReference type="RefSeq" id="XP_001885095.1">
    <property type="nucleotide sequence ID" value="XM_001885060.1"/>
</dbReference>
<evidence type="ECO:0000313" key="3">
    <source>
        <dbReference type="Proteomes" id="UP000001194"/>
    </source>
</evidence>
<dbReference type="HOGENOM" id="CLU_416817_0_0_1"/>
<feature type="compositionally biased region" description="Low complexity" evidence="1">
    <location>
        <begin position="324"/>
        <end position="336"/>
    </location>
</feature>
<protein>
    <submittedName>
        <fullName evidence="2">Predicted protein</fullName>
    </submittedName>
</protein>
<dbReference type="Proteomes" id="UP000001194">
    <property type="component" value="Unassembled WGS sequence"/>
</dbReference>
<dbReference type="InParanoid" id="B0DMK7"/>
<feature type="region of interest" description="Disordered" evidence="1">
    <location>
        <begin position="546"/>
        <end position="590"/>
    </location>
</feature>
<name>B0DMK7_LACBS</name>
<gene>
    <name evidence="2" type="ORF">LACBIDRAFT_330820</name>
</gene>
<evidence type="ECO:0000313" key="2">
    <source>
        <dbReference type="EMBL" id="EDR04204.1"/>
    </source>
</evidence>
<dbReference type="KEGG" id="lbc:LACBIDRAFT_330820"/>
<feature type="compositionally biased region" description="Basic residues" evidence="1">
    <location>
        <begin position="436"/>
        <end position="445"/>
    </location>
</feature>
<feature type="compositionally biased region" description="Acidic residues" evidence="1">
    <location>
        <begin position="399"/>
        <end position="414"/>
    </location>
</feature>
<dbReference type="GeneID" id="6080670"/>
<reference evidence="2 3" key="1">
    <citation type="journal article" date="2008" name="Nature">
        <title>The genome of Laccaria bicolor provides insights into mycorrhizal symbiosis.</title>
        <authorList>
            <person name="Martin F."/>
            <person name="Aerts A."/>
            <person name="Ahren D."/>
            <person name="Brun A."/>
            <person name="Danchin E.G.J."/>
            <person name="Duchaussoy F."/>
            <person name="Gibon J."/>
            <person name="Kohler A."/>
            <person name="Lindquist E."/>
            <person name="Pereda V."/>
            <person name="Salamov A."/>
            <person name="Shapiro H.J."/>
            <person name="Wuyts J."/>
            <person name="Blaudez D."/>
            <person name="Buee M."/>
            <person name="Brokstein P."/>
            <person name="Canbaeck B."/>
            <person name="Cohen D."/>
            <person name="Courty P.E."/>
            <person name="Coutinho P.M."/>
            <person name="Delaruelle C."/>
            <person name="Detter J.C."/>
            <person name="Deveau A."/>
            <person name="DiFazio S."/>
            <person name="Duplessis S."/>
            <person name="Fraissinet-Tachet L."/>
            <person name="Lucic E."/>
            <person name="Frey-Klett P."/>
            <person name="Fourrey C."/>
            <person name="Feussner I."/>
            <person name="Gay G."/>
            <person name="Grimwood J."/>
            <person name="Hoegger P.J."/>
            <person name="Jain P."/>
            <person name="Kilaru S."/>
            <person name="Labbe J."/>
            <person name="Lin Y.C."/>
            <person name="Legue V."/>
            <person name="Le Tacon F."/>
            <person name="Marmeisse R."/>
            <person name="Melayah D."/>
            <person name="Montanini B."/>
            <person name="Muratet M."/>
            <person name="Nehls U."/>
            <person name="Niculita-Hirzel H."/>
            <person name="Oudot-Le Secq M.P."/>
            <person name="Peter M."/>
            <person name="Quesneville H."/>
            <person name="Rajashekar B."/>
            <person name="Reich M."/>
            <person name="Rouhier N."/>
            <person name="Schmutz J."/>
            <person name="Yin T."/>
            <person name="Chalot M."/>
            <person name="Henrissat B."/>
            <person name="Kuees U."/>
            <person name="Lucas S."/>
            <person name="Van de Peer Y."/>
            <person name="Podila G.K."/>
            <person name="Polle A."/>
            <person name="Pukkila P.J."/>
            <person name="Richardson P.M."/>
            <person name="Rouze P."/>
            <person name="Sanders I.R."/>
            <person name="Stajich J.E."/>
            <person name="Tunlid A."/>
            <person name="Tuskan G."/>
            <person name="Grigoriev I.V."/>
        </authorList>
    </citation>
    <scope>NUCLEOTIDE SEQUENCE [LARGE SCALE GENOMIC DNA]</scope>
    <source>
        <strain evidence="3">S238N-H82 / ATCC MYA-4686</strain>
    </source>
</reference>